<dbReference type="InterPro" id="IPR001878">
    <property type="entry name" value="Znf_CCHC"/>
</dbReference>
<evidence type="ECO:0000259" key="6">
    <source>
        <dbReference type="PROSITE" id="PS50158"/>
    </source>
</evidence>
<proteinExistence type="predicted"/>
<dbReference type="GO" id="GO:0003723">
    <property type="term" value="F:RNA binding"/>
    <property type="evidence" value="ECO:0007669"/>
    <property type="project" value="UniProtKB-KW"/>
</dbReference>
<reference evidence="8" key="1">
    <citation type="submission" date="2020-05" db="EMBL/GenBank/DDBJ databases">
        <title>Mycena genomes resolve the evolution of fungal bioluminescence.</title>
        <authorList>
            <person name="Tsai I.J."/>
        </authorList>
    </citation>
    <scope>NUCLEOTIDE SEQUENCE</scope>
    <source>
        <strain evidence="8">160909Yilan</strain>
    </source>
</reference>
<dbReference type="SUPFAM" id="SSF53098">
    <property type="entry name" value="Ribonuclease H-like"/>
    <property type="match status" value="1"/>
</dbReference>
<keyword evidence="4" id="KW-0862">Zinc</keyword>
<dbReference type="SUPFAM" id="SSF56672">
    <property type="entry name" value="DNA/RNA polymerases"/>
    <property type="match status" value="1"/>
</dbReference>
<dbReference type="InterPro" id="IPR036875">
    <property type="entry name" value="Znf_CCHC_sf"/>
</dbReference>
<keyword evidence="2" id="KW-0645">Protease</keyword>
<feature type="compositionally biased region" description="Low complexity" evidence="5">
    <location>
        <begin position="577"/>
        <end position="603"/>
    </location>
</feature>
<sequence length="1181" mass="129956">MAAKFERHKQQQQSKNKRTCHNCGYSGHIKAECRKPGGDKEGVPLPPKKGKGKGKAAAAAAEEKPPDASESHAYVAAAVPDRALRASGTQSLRLLDTGASQHYDGNLANFVDIRPCEPYQIQTASGIEYATQIGTVKFMCHQGDVEKTFTLSNTYYLESCTTGLISLTRLRKHGLIFSNAEAGYGVLTDLKTGKTILRVAERDGVYPLTTWRPEHATAAASHAHAKSARKPLTRKEAHERLGHIAHSTIETMARNGSALGFEVDLSTPIVQCEVCIRAKMKGIRISKKHRDPRSKKPGDFVSGDLWGPTRVAARGGYKYYGTFLDDDSDLAYVYLQKGKTEVETLGHYRDFEASMKTQHGVDIKVFGTDRGKEYTGGLFDKHLASKGTARQLTPHDTPQLNGAAERLNGTIAGQMRALLLASELPKSFWGLAVMYVVWLRNRTPTKKTAPKSPYEIITGEKPDLSRARRFGCRVWVRVHGGSKLDERGVEAKWVGPSMETPDSHKIYWPSKGSITVERDVRFDDEAVFAGERVEGDIPVPGAEENKEKPAQHGSARTSDPNTTTPSPPAPLDHHTSQGEPSESPSERPTTPPSETLTFTANDIAPDDPDAPDASDATSDAERGVTSGGGGQFRKYARGLQIPNDDVNSRASIAYAAAAVPRSYRQAEKSEIWPEWDTAMRQEVSTLEDHKTFSIVTRDTAGNASVLPLKWVYANKTDDAGNIKQRKARICVRGDLQKHLGFHTETFAPVLKPTSRNILLAVAAHHGWHVRQCDFKGAYLNGVLPDPVYVEQPEGFDSPDAPRATHIWQLHKALYGLPEAGRIWYLTVSKYLVDELGYTRSEADHAVFYRTTETEQTYIGIHVDDPITVSSNLDALVKLEEDLNSKFPLKINGDATHYLGITIHQDRAAGTISLSQASYIRDLVVLTGQENAKSAPSPLALGARLGREFCPTSDEEREDMHNVPYRTVVGSLLWLANNTRPDIAYPVSILSQFLSNPGRVHWEAAKRVVRYLKGTEDAQLTLGGSHIGLVGYSDSSWGSEVLNWRSMSGYAFTLYGGTICWSAKKQSVVALSTAEAEYIAMTRATKEAMWIRQFMGELFGVFIEPTVLHVDNQSAIAMAKNDSFHSRTKHIALPYHFVRHAVASSTITLSWVPSDANLADLFTKTLDSTKTSRLSRGLGLTV</sequence>
<keyword evidence="3" id="KW-0694">RNA-binding</keyword>
<feature type="domain" description="CCHC-type" evidence="6">
    <location>
        <begin position="20"/>
        <end position="35"/>
    </location>
</feature>
<keyword evidence="4" id="KW-0479">Metal-binding</keyword>
<keyword evidence="1" id="KW-0507">mRNA processing</keyword>
<accession>A0A8H7CIP8</accession>
<feature type="compositionally biased region" description="Basic and acidic residues" evidence="5">
    <location>
        <begin position="29"/>
        <end position="42"/>
    </location>
</feature>
<evidence type="ECO:0000256" key="2">
    <source>
        <dbReference type="ARBA" id="ARBA00022750"/>
    </source>
</evidence>
<dbReference type="InterPro" id="IPR001584">
    <property type="entry name" value="Integrase_cat-core"/>
</dbReference>
<evidence type="ECO:0000259" key="7">
    <source>
        <dbReference type="PROSITE" id="PS50994"/>
    </source>
</evidence>
<dbReference type="GO" id="GO:0004190">
    <property type="term" value="F:aspartic-type endopeptidase activity"/>
    <property type="evidence" value="ECO:0007669"/>
    <property type="project" value="UniProtKB-KW"/>
</dbReference>
<dbReference type="GO" id="GO:0015074">
    <property type="term" value="P:DNA integration"/>
    <property type="evidence" value="ECO:0007669"/>
    <property type="project" value="InterPro"/>
</dbReference>
<gene>
    <name evidence="8" type="ORF">MSAN_02268700</name>
</gene>
<feature type="region of interest" description="Disordered" evidence="5">
    <location>
        <begin position="531"/>
        <end position="635"/>
    </location>
</feature>
<dbReference type="PANTHER" id="PTHR11439">
    <property type="entry name" value="GAG-POL-RELATED RETROTRANSPOSON"/>
    <property type="match status" value="1"/>
</dbReference>
<feature type="compositionally biased region" description="Basic and acidic residues" evidence="5">
    <location>
        <begin position="61"/>
        <end position="70"/>
    </location>
</feature>
<feature type="domain" description="Integrase catalytic" evidence="7">
    <location>
        <begin position="293"/>
        <end position="461"/>
    </location>
</feature>
<dbReference type="PROSITE" id="PS50158">
    <property type="entry name" value="ZF_CCHC"/>
    <property type="match status" value="1"/>
</dbReference>
<keyword evidence="4" id="KW-0863">Zinc-finger</keyword>
<keyword evidence="2" id="KW-0064">Aspartyl protease</keyword>
<dbReference type="Pfam" id="PF07727">
    <property type="entry name" value="RVT_2"/>
    <property type="match status" value="1"/>
</dbReference>
<dbReference type="GO" id="GO:0008270">
    <property type="term" value="F:zinc ion binding"/>
    <property type="evidence" value="ECO:0007669"/>
    <property type="project" value="UniProtKB-KW"/>
</dbReference>
<protein>
    <submittedName>
        <fullName evidence="8">Transcription factor</fullName>
    </submittedName>
</protein>
<keyword evidence="9" id="KW-1185">Reference proteome</keyword>
<dbReference type="OrthoDB" id="7691805at2759"/>
<dbReference type="InterPro" id="IPR036397">
    <property type="entry name" value="RNaseH_sf"/>
</dbReference>
<name>A0A8H7CIP8_9AGAR</name>
<dbReference type="InterPro" id="IPR013103">
    <property type="entry name" value="RVT_2"/>
</dbReference>
<evidence type="ECO:0000313" key="9">
    <source>
        <dbReference type="Proteomes" id="UP000623467"/>
    </source>
</evidence>
<dbReference type="SUPFAM" id="SSF57756">
    <property type="entry name" value="Retrovirus zinc finger-like domains"/>
    <property type="match status" value="1"/>
</dbReference>
<dbReference type="InterPro" id="IPR054722">
    <property type="entry name" value="PolX-like_BBD"/>
</dbReference>
<dbReference type="InterPro" id="IPR057670">
    <property type="entry name" value="SH3_retrovirus"/>
</dbReference>
<dbReference type="InterPro" id="IPR012337">
    <property type="entry name" value="RNaseH-like_sf"/>
</dbReference>
<dbReference type="PROSITE" id="PS50994">
    <property type="entry name" value="INTEGRASE"/>
    <property type="match status" value="1"/>
</dbReference>
<dbReference type="Pfam" id="PF25597">
    <property type="entry name" value="SH3_retrovirus"/>
    <property type="match status" value="1"/>
</dbReference>
<dbReference type="Pfam" id="PF22936">
    <property type="entry name" value="Pol_BBD"/>
    <property type="match status" value="1"/>
</dbReference>
<feature type="region of interest" description="Disordered" evidence="5">
    <location>
        <begin position="1"/>
        <end position="71"/>
    </location>
</feature>
<dbReference type="EMBL" id="JACAZH010000034">
    <property type="protein sequence ID" value="KAF7337422.1"/>
    <property type="molecule type" value="Genomic_DNA"/>
</dbReference>
<dbReference type="InterPro" id="IPR043502">
    <property type="entry name" value="DNA/RNA_pol_sf"/>
</dbReference>
<dbReference type="GO" id="GO:0005634">
    <property type="term" value="C:nucleus"/>
    <property type="evidence" value="ECO:0007669"/>
    <property type="project" value="UniProtKB-ARBA"/>
</dbReference>
<dbReference type="AlphaFoldDB" id="A0A8H7CIP8"/>
<evidence type="ECO:0000256" key="4">
    <source>
        <dbReference type="PROSITE-ProRule" id="PRU00047"/>
    </source>
</evidence>
<dbReference type="CDD" id="cd09272">
    <property type="entry name" value="RNase_HI_RT_Ty1"/>
    <property type="match status" value="1"/>
</dbReference>
<evidence type="ECO:0000313" key="8">
    <source>
        <dbReference type="EMBL" id="KAF7337422.1"/>
    </source>
</evidence>
<evidence type="ECO:0000256" key="5">
    <source>
        <dbReference type="SAM" id="MobiDB-lite"/>
    </source>
</evidence>
<evidence type="ECO:0000256" key="3">
    <source>
        <dbReference type="ARBA" id="ARBA00022884"/>
    </source>
</evidence>
<comment type="caution">
    <text evidence="8">The sequence shown here is derived from an EMBL/GenBank/DDBJ whole genome shotgun (WGS) entry which is preliminary data.</text>
</comment>
<dbReference type="Gene3D" id="3.30.420.10">
    <property type="entry name" value="Ribonuclease H-like superfamily/Ribonuclease H"/>
    <property type="match status" value="1"/>
</dbReference>
<keyword evidence="2" id="KW-0378">Hydrolase</keyword>
<dbReference type="Proteomes" id="UP000623467">
    <property type="component" value="Unassembled WGS sequence"/>
</dbReference>
<dbReference type="GO" id="GO:0006397">
    <property type="term" value="P:mRNA processing"/>
    <property type="evidence" value="ECO:0007669"/>
    <property type="project" value="UniProtKB-KW"/>
</dbReference>
<organism evidence="8 9">
    <name type="scientific">Mycena sanguinolenta</name>
    <dbReference type="NCBI Taxonomy" id="230812"/>
    <lineage>
        <taxon>Eukaryota</taxon>
        <taxon>Fungi</taxon>
        <taxon>Dikarya</taxon>
        <taxon>Basidiomycota</taxon>
        <taxon>Agaricomycotina</taxon>
        <taxon>Agaricomycetes</taxon>
        <taxon>Agaricomycetidae</taxon>
        <taxon>Agaricales</taxon>
        <taxon>Marasmiineae</taxon>
        <taxon>Mycenaceae</taxon>
        <taxon>Mycena</taxon>
    </lineage>
</organism>
<evidence type="ECO:0000256" key="1">
    <source>
        <dbReference type="ARBA" id="ARBA00022664"/>
    </source>
</evidence>